<accession>A0A5C6CCL7</accession>
<dbReference type="Proteomes" id="UP000318437">
    <property type="component" value="Unassembled WGS sequence"/>
</dbReference>
<feature type="chain" id="PRO_5022868892" description="Cytochrome c domain-containing protein" evidence="1">
    <location>
        <begin position="21"/>
        <end position="437"/>
    </location>
</feature>
<keyword evidence="3" id="KW-1185">Reference proteome</keyword>
<gene>
    <name evidence="2" type="ORF">Pla144_44710</name>
</gene>
<protein>
    <recommendedName>
        <fullName evidence="4">Cytochrome c domain-containing protein</fullName>
    </recommendedName>
</protein>
<proteinExistence type="predicted"/>
<reference evidence="2 3" key="1">
    <citation type="submission" date="2019-02" db="EMBL/GenBank/DDBJ databases">
        <title>Deep-cultivation of Planctomycetes and their phenomic and genomic characterization uncovers novel biology.</title>
        <authorList>
            <person name="Wiegand S."/>
            <person name="Jogler M."/>
            <person name="Boedeker C."/>
            <person name="Pinto D."/>
            <person name="Vollmers J."/>
            <person name="Rivas-Marin E."/>
            <person name="Kohn T."/>
            <person name="Peeters S.H."/>
            <person name="Heuer A."/>
            <person name="Rast P."/>
            <person name="Oberbeckmann S."/>
            <person name="Bunk B."/>
            <person name="Jeske O."/>
            <person name="Meyerdierks A."/>
            <person name="Storesund J.E."/>
            <person name="Kallscheuer N."/>
            <person name="Luecker S."/>
            <person name="Lage O.M."/>
            <person name="Pohl T."/>
            <person name="Merkel B.J."/>
            <person name="Hornburger P."/>
            <person name="Mueller R.-W."/>
            <person name="Bruemmer F."/>
            <person name="Labrenz M."/>
            <person name="Spormann A.M."/>
            <person name="Op Den Camp H."/>
            <person name="Overmann J."/>
            <person name="Amann R."/>
            <person name="Jetten M.S.M."/>
            <person name="Mascher T."/>
            <person name="Medema M.H."/>
            <person name="Devos D.P."/>
            <person name="Kaster A.-K."/>
            <person name="Ovreas L."/>
            <person name="Rohde M."/>
            <person name="Galperin M.Y."/>
            <person name="Jogler C."/>
        </authorList>
    </citation>
    <scope>NUCLEOTIDE SEQUENCE [LARGE SCALE GENOMIC DNA]</scope>
    <source>
        <strain evidence="2 3">Pla144</strain>
    </source>
</reference>
<dbReference type="AlphaFoldDB" id="A0A5C6CCL7"/>
<organism evidence="2 3">
    <name type="scientific">Bythopirellula polymerisocia</name>
    <dbReference type="NCBI Taxonomy" id="2528003"/>
    <lineage>
        <taxon>Bacteria</taxon>
        <taxon>Pseudomonadati</taxon>
        <taxon>Planctomycetota</taxon>
        <taxon>Planctomycetia</taxon>
        <taxon>Pirellulales</taxon>
        <taxon>Lacipirellulaceae</taxon>
        <taxon>Bythopirellula</taxon>
    </lineage>
</organism>
<evidence type="ECO:0008006" key="4">
    <source>
        <dbReference type="Google" id="ProtNLM"/>
    </source>
</evidence>
<feature type="signal peptide" evidence="1">
    <location>
        <begin position="1"/>
        <end position="20"/>
    </location>
</feature>
<evidence type="ECO:0000313" key="2">
    <source>
        <dbReference type="EMBL" id="TWU21775.1"/>
    </source>
</evidence>
<name>A0A5C6CCL7_9BACT</name>
<evidence type="ECO:0000313" key="3">
    <source>
        <dbReference type="Proteomes" id="UP000318437"/>
    </source>
</evidence>
<comment type="caution">
    <text evidence="2">The sequence shown here is derived from an EMBL/GenBank/DDBJ whole genome shotgun (WGS) entry which is preliminary data.</text>
</comment>
<keyword evidence="1" id="KW-0732">Signal</keyword>
<dbReference type="RefSeq" id="WP_146452724.1">
    <property type="nucleotide sequence ID" value="NZ_SJPS01000009.1"/>
</dbReference>
<dbReference type="EMBL" id="SJPS01000009">
    <property type="protein sequence ID" value="TWU21775.1"/>
    <property type="molecule type" value="Genomic_DNA"/>
</dbReference>
<evidence type="ECO:0000256" key="1">
    <source>
        <dbReference type="SAM" id="SignalP"/>
    </source>
</evidence>
<sequence length="437" mass="48619" precursor="true">MRIYFLTIVMLLISPGKTWAQLDFDCEPINYSTATPSNPVSRLQERLDNGEAELTFDKDRGYLPSVLEQLGISLSSQMLVFSKTSFQLQKITPRRPRAVYFGDDAFVGWVQGGDIVEISTADPQLGAVFYTLAQEVSATPTFVRDRGQCIICHASSRTSGVPGHLVRSVFSAPSGQPHYGAGTFTTDYRSPLQERWGGWYVTGTHGKARHMGNVVAPNRDEPEAIDVEAGANVTDISKLLNTAPYLASHSDIVALMVLEHQTRMLNLITRANFETRSATHYDGIMNEALDRPLNYQSESTERRISAAVDELVQCLLFADEFPLEDPVQGSSTFAEEFAARGTPGSRGRSLRELDLSQRLMKYPCSYLIYSDSFEKLPPATKALVYQRLFDVLTGADTSGTYSHLTPHDQQAILDILRDTKSDLPHYWKTDSSVRAIQ</sequence>
<dbReference type="OrthoDB" id="229728at2"/>